<dbReference type="GO" id="GO:0007165">
    <property type="term" value="P:signal transduction"/>
    <property type="evidence" value="ECO:0007669"/>
    <property type="project" value="TreeGrafter"/>
</dbReference>
<evidence type="ECO:0000259" key="6">
    <source>
        <dbReference type="PROSITE" id="PS50041"/>
    </source>
</evidence>
<dbReference type="Proteomes" id="UP000527355">
    <property type="component" value="Unassembled WGS sequence"/>
</dbReference>
<proteinExistence type="predicted"/>
<evidence type="ECO:0000256" key="1">
    <source>
        <dbReference type="ARBA" id="ARBA00022734"/>
    </source>
</evidence>
<feature type="region of interest" description="Disordered" evidence="4">
    <location>
        <begin position="24"/>
        <end position="48"/>
    </location>
</feature>
<dbReference type="GO" id="GO:0030246">
    <property type="term" value="F:carbohydrate binding"/>
    <property type="evidence" value="ECO:0007669"/>
    <property type="project" value="UniProtKB-KW"/>
</dbReference>
<feature type="transmembrane region" description="Helical" evidence="5">
    <location>
        <begin position="58"/>
        <end position="87"/>
    </location>
</feature>
<comment type="caution">
    <text evidence="7">The sequence shown here is derived from an EMBL/GenBank/DDBJ whole genome shotgun (WGS) entry which is preliminary data.</text>
</comment>
<feature type="domain" description="C-type lectin" evidence="6">
    <location>
        <begin position="162"/>
        <end position="270"/>
    </location>
</feature>
<accession>A0A7J7Z5J6</accession>
<dbReference type="EMBL" id="JABWUV010000003">
    <property type="protein sequence ID" value="KAF6369389.1"/>
    <property type="molecule type" value="Genomic_DNA"/>
</dbReference>
<dbReference type="PANTHER" id="PTHR46490:SF3">
    <property type="entry name" value="C-TYPE LECTIN DOMAIN-CONTAINING PROTEIN"/>
    <property type="match status" value="1"/>
</dbReference>
<organism evidence="7 8">
    <name type="scientific">Myotis myotis</name>
    <name type="common">Greater mouse-eared bat</name>
    <name type="synonym">Vespertilio myotis</name>
    <dbReference type="NCBI Taxonomy" id="51298"/>
    <lineage>
        <taxon>Eukaryota</taxon>
        <taxon>Metazoa</taxon>
        <taxon>Chordata</taxon>
        <taxon>Craniata</taxon>
        <taxon>Vertebrata</taxon>
        <taxon>Euteleostomi</taxon>
        <taxon>Mammalia</taxon>
        <taxon>Eutheria</taxon>
        <taxon>Laurasiatheria</taxon>
        <taxon>Chiroptera</taxon>
        <taxon>Yangochiroptera</taxon>
        <taxon>Vespertilionidae</taxon>
        <taxon>Myotis</taxon>
    </lineage>
</organism>
<dbReference type="AlphaFoldDB" id="A0A7J7Z5J6"/>
<sequence length="275" mass="31439">MSNASDSEQPPEITEQTEIIPIADLESPLPLPPPPPPPEDEWDPIPEHSNRNASAFPFSVYGIIPVVLGIFSLLLLMLCGFFGYQYFQSILASEKKMKDLNQWIESFQDKSERFLQIQKVLYQNKETLEQLQKENEYIIEALEELNAKQGDCCGSLHHWVQHRDYCYHQSIEMVSWLNCSDLCVTLNATFLKTGRNRLKNIMKLLAVNQTWLGLSYKKADNEWKWEDGSSPSPDLGLPEPSPDFQGKCVYANAHTIGFDNCTRSFSCMCERAAHE</sequence>
<dbReference type="Pfam" id="PF00059">
    <property type="entry name" value="Lectin_C"/>
    <property type="match status" value="1"/>
</dbReference>
<evidence type="ECO:0000313" key="8">
    <source>
        <dbReference type="Proteomes" id="UP000527355"/>
    </source>
</evidence>
<keyword evidence="2" id="KW-1015">Disulfide bond</keyword>
<evidence type="ECO:0000256" key="4">
    <source>
        <dbReference type="SAM" id="MobiDB-lite"/>
    </source>
</evidence>
<dbReference type="GO" id="GO:0005886">
    <property type="term" value="C:plasma membrane"/>
    <property type="evidence" value="ECO:0007669"/>
    <property type="project" value="TreeGrafter"/>
</dbReference>
<keyword evidence="5" id="KW-0812">Transmembrane</keyword>
<keyword evidence="5" id="KW-0472">Membrane</keyword>
<keyword evidence="5" id="KW-1133">Transmembrane helix</keyword>
<dbReference type="PROSITE" id="PS50041">
    <property type="entry name" value="C_TYPE_LECTIN_2"/>
    <property type="match status" value="1"/>
</dbReference>
<dbReference type="PANTHER" id="PTHR46490">
    <property type="entry name" value="C-TYPE LECTIN DOMAIN FAMILY 12 MEMBER A-RELATED"/>
    <property type="match status" value="1"/>
</dbReference>
<name>A0A7J7Z5J6_MYOMY</name>
<dbReference type="Gene3D" id="3.10.100.10">
    <property type="entry name" value="Mannose-Binding Protein A, subunit A"/>
    <property type="match status" value="1"/>
</dbReference>
<dbReference type="InterPro" id="IPR016187">
    <property type="entry name" value="CTDL_fold"/>
</dbReference>
<gene>
    <name evidence="7" type="ORF">mMyoMyo1_010734</name>
</gene>
<keyword evidence="3" id="KW-0325">Glycoprotein</keyword>
<dbReference type="InterPro" id="IPR001304">
    <property type="entry name" value="C-type_lectin-like"/>
</dbReference>
<dbReference type="SMART" id="SM00034">
    <property type="entry name" value="CLECT"/>
    <property type="match status" value="1"/>
</dbReference>
<dbReference type="InterPro" id="IPR016186">
    <property type="entry name" value="C-type_lectin-like/link_sf"/>
</dbReference>
<evidence type="ECO:0000256" key="3">
    <source>
        <dbReference type="ARBA" id="ARBA00023180"/>
    </source>
</evidence>
<reference evidence="7 8" key="1">
    <citation type="journal article" date="2020" name="Nature">
        <title>Six reference-quality genomes reveal evolution of bat adaptations.</title>
        <authorList>
            <person name="Jebb D."/>
            <person name="Huang Z."/>
            <person name="Pippel M."/>
            <person name="Hughes G.M."/>
            <person name="Lavrichenko K."/>
            <person name="Devanna P."/>
            <person name="Winkler S."/>
            <person name="Jermiin L.S."/>
            <person name="Skirmuntt E.C."/>
            <person name="Katzourakis A."/>
            <person name="Burkitt-Gray L."/>
            <person name="Ray D.A."/>
            <person name="Sullivan K.A.M."/>
            <person name="Roscito J.G."/>
            <person name="Kirilenko B.M."/>
            <person name="Davalos L.M."/>
            <person name="Corthals A.P."/>
            <person name="Power M.L."/>
            <person name="Jones G."/>
            <person name="Ransome R.D."/>
            <person name="Dechmann D.K.N."/>
            <person name="Locatelli A.G."/>
            <person name="Puechmaille S.J."/>
            <person name="Fedrigo O."/>
            <person name="Jarvis E.D."/>
            <person name="Hiller M."/>
            <person name="Vernes S.C."/>
            <person name="Myers E.W."/>
            <person name="Teeling E.C."/>
        </authorList>
    </citation>
    <scope>NUCLEOTIDE SEQUENCE [LARGE SCALE GENOMIC DNA]</scope>
    <source>
        <strain evidence="7">MMyoMyo1</strain>
        <tissue evidence="7">Flight muscle</tissue>
    </source>
</reference>
<evidence type="ECO:0000256" key="2">
    <source>
        <dbReference type="ARBA" id="ARBA00023157"/>
    </source>
</evidence>
<keyword evidence="1" id="KW-0430">Lectin</keyword>
<protein>
    <recommendedName>
        <fullName evidence="6">C-type lectin domain-containing protein</fullName>
    </recommendedName>
</protein>
<dbReference type="OrthoDB" id="8950604at2759"/>
<dbReference type="VEuPathDB" id="HostDB:LOC118651725"/>
<dbReference type="GO" id="GO:0004888">
    <property type="term" value="F:transmembrane signaling receptor activity"/>
    <property type="evidence" value="ECO:0007669"/>
    <property type="project" value="TreeGrafter"/>
</dbReference>
<dbReference type="InterPro" id="IPR052309">
    <property type="entry name" value="C-type_Lectin_Domain_Fam1"/>
</dbReference>
<dbReference type="SUPFAM" id="SSF56436">
    <property type="entry name" value="C-type lectin-like"/>
    <property type="match status" value="1"/>
</dbReference>
<evidence type="ECO:0000256" key="5">
    <source>
        <dbReference type="SAM" id="Phobius"/>
    </source>
</evidence>
<evidence type="ECO:0000313" key="7">
    <source>
        <dbReference type="EMBL" id="KAF6369389.1"/>
    </source>
</evidence>
<keyword evidence="8" id="KW-1185">Reference proteome</keyword>